<dbReference type="Gene3D" id="1.25.40.10">
    <property type="entry name" value="Tetratricopeptide repeat domain"/>
    <property type="match status" value="2"/>
</dbReference>
<dbReference type="Pfam" id="PF00145">
    <property type="entry name" value="DNA_methylase"/>
    <property type="match status" value="1"/>
</dbReference>
<evidence type="ECO:0000256" key="4">
    <source>
        <dbReference type="SAM" id="Coils"/>
    </source>
</evidence>
<keyword evidence="1" id="KW-0489">Methyltransferase</keyword>
<evidence type="ECO:0000313" key="8">
    <source>
        <dbReference type="EMBL" id="OLP81735.1"/>
    </source>
</evidence>
<dbReference type="InterPro" id="IPR001525">
    <property type="entry name" value="C5_MeTfrase"/>
</dbReference>
<feature type="region of interest" description="Disordered" evidence="5">
    <location>
        <begin position="4137"/>
        <end position="4236"/>
    </location>
</feature>
<keyword evidence="6" id="KW-0812">Transmembrane</keyword>
<dbReference type="Pfam" id="PF00498">
    <property type="entry name" value="FHA"/>
    <property type="match status" value="1"/>
</dbReference>
<evidence type="ECO:0000256" key="3">
    <source>
        <dbReference type="ARBA" id="ARBA00022737"/>
    </source>
</evidence>
<evidence type="ECO:0000256" key="6">
    <source>
        <dbReference type="SAM" id="Phobius"/>
    </source>
</evidence>
<dbReference type="Gene3D" id="3.40.50.150">
    <property type="entry name" value="Vaccinia Virus protein VP39"/>
    <property type="match status" value="1"/>
</dbReference>
<keyword evidence="4" id="KW-0175">Coiled coil</keyword>
<keyword evidence="6" id="KW-1133">Transmembrane helix</keyword>
<dbReference type="SUPFAM" id="SSF53335">
    <property type="entry name" value="S-adenosyl-L-methionine-dependent methyltransferases"/>
    <property type="match status" value="1"/>
</dbReference>
<feature type="transmembrane region" description="Helical" evidence="6">
    <location>
        <begin position="3992"/>
        <end position="4015"/>
    </location>
</feature>
<dbReference type="InterPro" id="IPR000253">
    <property type="entry name" value="FHA_dom"/>
</dbReference>
<dbReference type="InterPro" id="IPR011990">
    <property type="entry name" value="TPR-like_helical_dom_sf"/>
</dbReference>
<feature type="coiled-coil region" evidence="4">
    <location>
        <begin position="3555"/>
        <end position="3582"/>
    </location>
</feature>
<feature type="compositionally biased region" description="Polar residues" evidence="5">
    <location>
        <begin position="4139"/>
        <end position="4180"/>
    </location>
</feature>
<dbReference type="PANTHER" id="PTHR47447">
    <property type="entry name" value="OS03G0856100 PROTEIN"/>
    <property type="match status" value="1"/>
</dbReference>
<feature type="region of interest" description="Disordered" evidence="5">
    <location>
        <begin position="4039"/>
        <end position="4120"/>
    </location>
</feature>
<keyword evidence="9" id="KW-1185">Reference proteome</keyword>
<feature type="region of interest" description="Disordered" evidence="5">
    <location>
        <begin position="1200"/>
        <end position="1231"/>
    </location>
</feature>
<organism evidence="8 9">
    <name type="scientific">Symbiodinium microadriaticum</name>
    <name type="common">Dinoflagellate</name>
    <name type="synonym">Zooxanthella microadriatica</name>
    <dbReference type="NCBI Taxonomy" id="2951"/>
    <lineage>
        <taxon>Eukaryota</taxon>
        <taxon>Sar</taxon>
        <taxon>Alveolata</taxon>
        <taxon>Dinophyceae</taxon>
        <taxon>Suessiales</taxon>
        <taxon>Symbiodiniaceae</taxon>
        <taxon>Symbiodinium</taxon>
    </lineage>
</organism>
<dbReference type="OrthoDB" id="687730at2759"/>
<dbReference type="PANTHER" id="PTHR47447:SF17">
    <property type="entry name" value="OS12G0638900 PROTEIN"/>
    <property type="match status" value="1"/>
</dbReference>
<feature type="compositionally biased region" description="Polar residues" evidence="5">
    <location>
        <begin position="4086"/>
        <end position="4108"/>
    </location>
</feature>
<dbReference type="Proteomes" id="UP000186817">
    <property type="component" value="Unassembled WGS sequence"/>
</dbReference>
<name>A0A1Q9CFM4_SYMMI</name>
<comment type="caution">
    <text evidence="8">The sequence shown here is derived from an EMBL/GenBank/DDBJ whole genome shotgun (WGS) entry which is preliminary data.</text>
</comment>
<dbReference type="InterPro" id="IPR008984">
    <property type="entry name" value="SMAD_FHA_dom_sf"/>
</dbReference>
<feature type="region of interest" description="Disordered" evidence="5">
    <location>
        <begin position="1602"/>
        <end position="1621"/>
    </location>
</feature>
<keyword evidence="3" id="KW-0677">Repeat</keyword>
<feature type="compositionally biased region" description="Acidic residues" evidence="5">
    <location>
        <begin position="1214"/>
        <end position="1224"/>
    </location>
</feature>
<dbReference type="Gene3D" id="2.60.200.20">
    <property type="match status" value="1"/>
</dbReference>
<protein>
    <recommendedName>
        <fullName evidence="7">FHA domain-containing protein</fullName>
    </recommendedName>
</protein>
<keyword evidence="2" id="KW-0808">Transferase</keyword>
<proteinExistence type="predicted"/>
<evidence type="ECO:0000259" key="7">
    <source>
        <dbReference type="PROSITE" id="PS50006"/>
    </source>
</evidence>
<keyword evidence="6" id="KW-0472">Membrane</keyword>
<evidence type="ECO:0000313" key="9">
    <source>
        <dbReference type="Proteomes" id="UP000186817"/>
    </source>
</evidence>
<dbReference type="PROSITE" id="PS50006">
    <property type="entry name" value="FHA_DOMAIN"/>
    <property type="match status" value="1"/>
</dbReference>
<dbReference type="GO" id="GO:0008168">
    <property type="term" value="F:methyltransferase activity"/>
    <property type="evidence" value="ECO:0007669"/>
    <property type="project" value="UniProtKB-KW"/>
</dbReference>
<dbReference type="GO" id="GO:0032259">
    <property type="term" value="P:methylation"/>
    <property type="evidence" value="ECO:0007669"/>
    <property type="project" value="UniProtKB-KW"/>
</dbReference>
<sequence length="4236" mass="464743">MAVRRGASSEGARCTGSICDTSGLPDYDEIISNWTEYAMGASPRYLGQVGLSCDVQPRCFPVVLSVEAMADLQPPSSAVEQLSKDCLCKGTISFDDFAALVKLLLNCRLTNKRLRDSDDQRSDRLSFQTGAWVFGGTAGVMTNMHQFPWLSMLLAAVVSMHCPGHRFSSVVLSHNVKTNVHKDLNNHPKVPSLVIPVSEFQNGEVWIGDTNGSTQRAGIRGGLHPVEWPYLLFNSRLPHATEDWIGDRTVLLVYHIRDGWRMSVPDADLLSRRGFLFWTGDAETDPYLLTDEVMQEGFEDSYTARKDGGIRCFILENVDGVKTPDVHGCRGIDEITRRLRVAAPAFTVRVYDMNSKDYSLPQNRQRVYFVGVHKSMQMRKRTFCTPCSVQKSPVHCRGDMRDGSDVRRHKRGDGFGLASHAVALPPSKWRTALETLSRTQNNGLRPNRFLASACAQHNFWSRSLQLLSWLQAAHGRPDAHFCATIEASCARSSKWAASIHIVEKLCHLALRPTVAALNAAAQAACKTTGHWQGALERFGQATNMDASGLQLDAISLVIKITAFTSAMKWPSSLQSLMAVSEGRIMHPQASIARNAACNCCVQSSAWTFPLQVLNGSVLSVDPIGSNTILRARGKSMDWQAASAVFRGMQYGRTNGVSRITQNTLLDALADVEQWRGSLAVAFFPASELRLSPDAFGLAAAMTACERARAWQCSFELMSLWRSRDRPHGPDGLDVVLTNCVISATVRALCWQGALSLFASLRCADAVEQASLGTCLTAAASAREWPMALGVLGHVSTYSLELDLLALTPAILSLGSRWRLSLCLAGSAAGRTLASWTPAVESASRVTAPCLPVLLEDLATRLHVFFREHGRDIRKAGPKHESGPKLEDWLVKHDHVPDRFKEVPQSLKSKKRKFDEKLQAEMSKLPWRVACAEIHRHVDGGFGGRICTDIVGTILSSSPISSWLWIRDGEQVMERFLLPVEQLHVQGFPSRDPQLAKALFGLRDQEVITGAGNAMSVPVIGSVLADIFVKTLVGRLDAAMEVSDSEDDADGESSQGPTFPRFRCGCWLHLRSLPEGPGGAMGDVSVHSGRRSQKLVLGRDPRRASALLLEADRLQETSVISRVHAELIPGSQPGEAFVRDLGSTNGSWILGRGRICAQNVEMEVLCGGDEISLGVDPSTWQEGHSTPSYRFLYRVEMPTKRRRTEAAETPSPAPEPEELAEEQDPEPPVNEESVFPSAAAAIAALESLEHERYEQSTGEVLMAVISGFGGSFPNVQRLGDMGSRPTPRTGLLVAMLLVLSASQQDPDRLRILHATRAERRVMLQDEVLEYIEIDLHFSAPVYAVSCAQTRGLHVAEADRCASCPPGCTLSAAFRRFPYVPDLLPKLQSEPECICGISFEEMQLKVQAWPGDQGFGALVDRRPAFIHGVRDTSIMYSSAIWKFDALMATIKCPNEANMTPALARIRRFGINGPPVDNSLLWFRRFETAFGVETIHRLLANASKSYSSRRAIFLLPVKRTKHGRTKQLGLTLQEMAGCRLELPYLVGPRGEPAESVENVAALPEQKFACNSVGLQAVHRQMKAVMDQVLTAGQQDGHCVSDWRTTFPPRGRGGPGGTSGSDYVWGDQAGNETYSPYTTATSGERSRKVGVLAYRNDFVSPTPDMAMPCSVYRWQLRLRSHNMRERAISYTAVDAVNGCWSMMESSLRFESRPVVLDSQSCTKDPEDDDFVFDPCCNLQRLRWQCCAKQTKTLQQSVLTSVDFNAMAQCRKDEHGRASFAKAAIAAATAWKRRLTEPLGVQLSWMKLALHEQANAAMWRSIEQCHSDVMGRFDRETGMYLGTPCVIDSDCFTRCRKPVLESLQVRVALNQGSPVKRMVLGRCTVPSESRHVYIVRCLARRLGKEVVELLAKQLGLEVRSRNEEAIANSLADPSHMTSTCVGPLATPGWAVSMQECLRQEGCNWHHEIRSAAECTAEQFQNNEFCGCLEGSCPQQSRRAGCITGAKYTDYCTDAREMLRPLELACASIATSSVELARCRNLADVHSFMFRHCISSPCLPRASFFWADEKCNDNMRREFQGCYDSCVMPSGPNPTIDRSVCFHELWPNETDQDCYQKPGDTMVHYSPPPGAENIDENWAGALRLELPNDRRPRYCSIRLWQELEQAYPPRSLASERAALLYRVTRESNENAAELRRTEGQRREDEVFSTAEPPRFTGCDMGPLPLTADSTIACRAKTEFTCCFMPTNLTAGACEFCALANTTSCSIGQKLSAIWAPNLQLYSAVLAEDLGSDLARVDWEDGDTYYRQVPWAWLRSSSGTGCHPVEEGCAAHHQCPVGFYCFSCETCALAYGGNPPPGLCDPCPTHRGGGCGRLDACTRLQDSIDNVCPTEGLIECPCKEEWSVRYQYPGAPSEQSINDCYFDVSSNSRWCEVDESYFGTGCDLQRLVGKDRFIFWQTCRPKTCDFCNCDCSENCQAFDVLPAYGRLPAEIVPGALDATLSDSMKRFAGIVAPNCTQGSSARIRDICEYCVACCNDFCNAKAKAEGGFDCTTTEVSGCSDMVHGWVDSVGRNCPSYVIDSLCTQQGLYGTNWVYNPPRTFADFSSSGLAATDVCCDCGGGVDCSDSPFDWADSDGHGCATYETFKWCNRTGYGPGWDLTWGPFKLGTSGVDAHTACCICGGGQGLVVPEVINNLVNDEATCMAVWPGRAQWQPPPWFQRGIHLCQLHSNICGRKLQATMYDPATASNMADDERIFGLCLQRAYDTGTLPYLEDFEMSLAPIGPGRRLQRTSSGNASFVKFLSKKMSSTALRRLASRFNFSRQLAVLDRNQKMDPTLLTRQLFREGTSVRVDFFGNRGLGVCYYRMPDPREMYGGANREVFPPPLLPTRTTETDVFERPTLQALGWPQSFWSALFENGDAAYALDLVVNPQRFNTADDFSTVLRGLLAKHNVQLVLKGEFDNRVQNWTAWLATLSCKGPEDDLTKFSQGTEWRPAVLHERESCRVSRCDVDDMILDELTCRLTYGCTASCTFCASPALATQDNGLCVSSDTSSCTSLGGIVVQGDLFDERMGVRRFQRVCALRHRPTIYCMGPGFSVKRCENFDEQSCEQDPLATLMGCYQGVRPCQTEGRCQMSGHCSDADIGLNLASPGTCVITPLDDNLLQQGCSIGGAGTFPDGLCFFRLDPAFGMEVRRRHGLMDLSNLTSDGAGTELEDAAAWAASLQEARLASETTDTDLLRARLRDAGKLNRSECEALNPLAPPFEAVWIERSVTPQGCARWKACCLLQQGDRCELFTNNAVNAEADPDLAEAKEAECSECGGKWVEIFQWTAGVWKRGDLLSPQRGWYSRRWGSINRWVEVVDIDLLRRLFENALDERLGRQRLNAAVSMVEPLMTSLQLFAAACGDGADVMDASVQRAELLEDKLAAPPSVQLPSGTFQLGQILATSGLISSGSVGDVQLSWHEYSASRFGEASGPAVTYDISLMPFEYMLGAAASQIALPGRSGLVRNYLLDYLIVQDTTTTLSPASMETIDAGGIRGGYPAWIINEMLRLDIDEEAEAEEAAALAEKLAATEETRRQERLRAQEAAAQAADAASELPPASLFVLTGEYLQNNSDDGSQSGDAFNLASFDCRNIIANAQGEVFGQIIGDCVQVQSSQTIENSVELCLPLSFGTPEDISAFNSTAQVEVAGMRFDFAVSRMVPDTYETELPPPLQSGTEVPGRLGEVMWNWKDSGTYGRLVPGSFHLTPANLAAEMRTDGATGARLCSRIFAAETYCPILRLGTHFRAPIWTNATGQPRVGGFESGCTRFDGLLAEIHRRQMGRMSSPVAYVPLDQQVAEEEILEERLSKGVLSTVEPTSDLPVCLPGQCLVRRDNGLQIMSIDSSAGRCALSSCKMQIEGCALALLSLPVSQSIECNVDGGEYLEQYWLMFPMESCHECPLGRYRRAEMACTQSSGQAKECPKCTPCPEGRSTKQKASTTEEACDVEWNVTSFMHSVSMLIVDAFLASLIVLIPCCCLICYCCRLAGKDSARADIARESNVVTVGARNTRHGSKSSVRPDGDHTSTVVNIGARKSTRNGSKDSTKGVARADTDGSSNVAPFSAIDSGSRQGSKTFNRPRDTGSSDHITTVEKFVGDTAGSAMSLRPTLSTGSSSNLLKVAPNSSMRHGSKNSGRPSGTGNGESTLAGSKSPRSRSHRSVRILDPAEDAEQARWAFPSPKEAPKESLAGEARGSMSVQEYQDLS</sequence>
<feature type="compositionally biased region" description="Basic and acidic residues" evidence="5">
    <location>
        <begin position="4072"/>
        <end position="4085"/>
    </location>
</feature>
<evidence type="ECO:0000256" key="1">
    <source>
        <dbReference type="ARBA" id="ARBA00022603"/>
    </source>
</evidence>
<dbReference type="InterPro" id="IPR029063">
    <property type="entry name" value="SAM-dependent_MTases_sf"/>
</dbReference>
<dbReference type="SMART" id="SM00240">
    <property type="entry name" value="FHA"/>
    <property type="match status" value="1"/>
</dbReference>
<evidence type="ECO:0000256" key="5">
    <source>
        <dbReference type="SAM" id="MobiDB-lite"/>
    </source>
</evidence>
<feature type="compositionally biased region" description="Polar residues" evidence="5">
    <location>
        <begin position="4227"/>
        <end position="4236"/>
    </location>
</feature>
<gene>
    <name evidence="8" type="ORF">AK812_SmicGene37682</name>
</gene>
<dbReference type="EMBL" id="LSRX01001253">
    <property type="protein sequence ID" value="OLP81735.1"/>
    <property type="molecule type" value="Genomic_DNA"/>
</dbReference>
<evidence type="ECO:0000256" key="2">
    <source>
        <dbReference type="ARBA" id="ARBA00022679"/>
    </source>
</evidence>
<dbReference type="CDD" id="cd00060">
    <property type="entry name" value="FHA"/>
    <property type="match status" value="1"/>
</dbReference>
<accession>A0A1Q9CFM4</accession>
<reference evidence="8 9" key="1">
    <citation type="submission" date="2016-02" db="EMBL/GenBank/DDBJ databases">
        <title>Genome analysis of coral dinoflagellate symbionts highlights evolutionary adaptations to a symbiotic lifestyle.</title>
        <authorList>
            <person name="Aranda M."/>
            <person name="Li Y."/>
            <person name="Liew Y.J."/>
            <person name="Baumgarten S."/>
            <person name="Simakov O."/>
            <person name="Wilson M."/>
            <person name="Piel J."/>
            <person name="Ashoor H."/>
            <person name="Bougouffa S."/>
            <person name="Bajic V.B."/>
            <person name="Ryu T."/>
            <person name="Ravasi T."/>
            <person name="Bayer T."/>
            <person name="Micklem G."/>
            <person name="Kim H."/>
            <person name="Bhak J."/>
            <person name="Lajeunesse T.C."/>
            <person name="Voolstra C.R."/>
        </authorList>
    </citation>
    <scope>NUCLEOTIDE SEQUENCE [LARGE SCALE GENOMIC DNA]</scope>
    <source>
        <strain evidence="8 9">CCMP2467</strain>
    </source>
</reference>
<dbReference type="SUPFAM" id="SSF49879">
    <property type="entry name" value="SMAD/FHA domain"/>
    <property type="match status" value="1"/>
</dbReference>
<feature type="domain" description="FHA" evidence="7">
    <location>
        <begin position="1094"/>
        <end position="1153"/>
    </location>
</feature>